<dbReference type="CDD" id="cd04730">
    <property type="entry name" value="NPD_like"/>
    <property type="match status" value="1"/>
</dbReference>
<evidence type="ECO:0000256" key="1">
    <source>
        <dbReference type="ARBA" id="ARBA00001917"/>
    </source>
</evidence>
<evidence type="ECO:0000256" key="8">
    <source>
        <dbReference type="ARBA" id="ARBA00023033"/>
    </source>
</evidence>
<feature type="signal peptide" evidence="12">
    <location>
        <begin position="1"/>
        <end position="25"/>
    </location>
</feature>
<dbReference type="GO" id="GO:0009636">
    <property type="term" value="P:response to toxic substance"/>
    <property type="evidence" value="ECO:0007669"/>
    <property type="project" value="UniProtKB-KW"/>
</dbReference>
<dbReference type="SUPFAM" id="SSF51412">
    <property type="entry name" value="Inosine monophosphate dehydrogenase (IMPDH)"/>
    <property type="match status" value="1"/>
</dbReference>
<proteinExistence type="inferred from homology"/>
<dbReference type="PANTHER" id="PTHR42747:SF3">
    <property type="entry name" value="NITRONATE MONOOXYGENASE-RELATED"/>
    <property type="match status" value="1"/>
</dbReference>
<evidence type="ECO:0000256" key="11">
    <source>
        <dbReference type="ARBA" id="ARBA00067136"/>
    </source>
</evidence>
<evidence type="ECO:0000313" key="13">
    <source>
        <dbReference type="EMBL" id="OUI84017.1"/>
    </source>
</evidence>
<dbReference type="RefSeq" id="WP_086551939.1">
    <property type="nucleotide sequence ID" value="NZ_JOMO01000012.1"/>
</dbReference>
<comment type="cofactor">
    <cofactor evidence="1">
        <name>FMN</name>
        <dbReference type="ChEBI" id="CHEBI:58210"/>
    </cofactor>
</comment>
<protein>
    <recommendedName>
        <fullName evidence="11">Nitronate monooxygenase</fullName>
    </recommendedName>
    <alternativeName>
        <fullName evidence="9">Propionate 3-nitronate monooxygenase</fullName>
    </alternativeName>
</protein>
<dbReference type="GO" id="GO:0000166">
    <property type="term" value="F:nucleotide binding"/>
    <property type="evidence" value="ECO:0007669"/>
    <property type="project" value="UniProtKB-KW"/>
</dbReference>
<dbReference type="GO" id="GO:0018580">
    <property type="term" value="F:nitronate monooxygenase activity"/>
    <property type="evidence" value="ECO:0007669"/>
    <property type="project" value="InterPro"/>
</dbReference>
<comment type="similarity">
    <text evidence="2">Belongs to the nitronate monooxygenase family. NMO class I subfamily.</text>
</comment>
<comment type="caution">
    <text evidence="13">The sequence shown here is derived from an EMBL/GenBank/DDBJ whole genome shotgun (WGS) entry which is preliminary data.</text>
</comment>
<dbReference type="PANTHER" id="PTHR42747">
    <property type="entry name" value="NITRONATE MONOOXYGENASE-RELATED"/>
    <property type="match status" value="1"/>
</dbReference>
<evidence type="ECO:0000256" key="10">
    <source>
        <dbReference type="ARBA" id="ARBA00049401"/>
    </source>
</evidence>
<evidence type="ECO:0000256" key="7">
    <source>
        <dbReference type="ARBA" id="ARBA00023002"/>
    </source>
</evidence>
<dbReference type="InterPro" id="IPR013785">
    <property type="entry name" value="Aldolase_TIM"/>
</dbReference>
<reference evidence="13 14" key="1">
    <citation type="submission" date="2014-06" db="EMBL/GenBank/DDBJ databases">
        <authorList>
            <person name="Ju J."/>
            <person name="Zhang J."/>
        </authorList>
    </citation>
    <scope>NUCLEOTIDE SEQUENCE [LARGE SCALE GENOMIC DNA]</scope>
    <source>
        <strain evidence="13">DmW_045</strain>
    </source>
</reference>
<keyword evidence="7" id="KW-0560">Oxidoreductase</keyword>
<keyword evidence="4" id="KW-0285">Flavoprotein</keyword>
<evidence type="ECO:0000256" key="12">
    <source>
        <dbReference type="SAM" id="SignalP"/>
    </source>
</evidence>
<keyword evidence="12" id="KW-0732">Signal</keyword>
<evidence type="ECO:0000256" key="9">
    <source>
        <dbReference type="ARBA" id="ARBA00031155"/>
    </source>
</evidence>
<dbReference type="FunFam" id="3.20.20.70:FF:000154">
    <property type="entry name" value="Probable nitronate monooxygenase"/>
    <property type="match status" value="1"/>
</dbReference>
<sequence length="349" mass="36098">MLHRLGVSLPLFQAPMAGVSTPALAAAVCQAGGLGALGLGAATVAQAQMQIAELQAKTEKPFNLNFFVHAPAVQNTALEHAWCKAFEPLFAQFGAQPPTPLREIYTSLHQDEAMQRLLLTVRPAVASFHFGVPPQALVRALKAAGVFLVATATCVEEAKLLEKAGMDALIAQGIEAGGHRGIFETTQPDTALSTMVLTQLLHKTCQIPIIAAGGIMTGYAIAAALKVGATAAQLGTAFIGCPESAANAAYRTALTGPGAFKTEMVTALSGRLARSLPNKFTAFAQTLAGQACPAYPLAYDMAKALNTAAQDQGEYGFAAQWAGQGAPLARSLPAASLMASLKAELESAL</sequence>
<organism evidence="13 14">
    <name type="scientific">Acetobacter orientalis</name>
    <dbReference type="NCBI Taxonomy" id="146474"/>
    <lineage>
        <taxon>Bacteria</taxon>
        <taxon>Pseudomonadati</taxon>
        <taxon>Pseudomonadota</taxon>
        <taxon>Alphaproteobacteria</taxon>
        <taxon>Acetobacterales</taxon>
        <taxon>Acetobacteraceae</taxon>
        <taxon>Acetobacter</taxon>
    </lineage>
</organism>
<comment type="catalytic activity">
    <reaction evidence="10">
        <text>3 propionate 3-nitronate + 3 O2 + H2O = 3 3-oxopropanoate + 2 nitrate + nitrite + H2O2 + 3 H(+)</text>
        <dbReference type="Rhea" id="RHEA:57332"/>
        <dbReference type="ChEBI" id="CHEBI:15377"/>
        <dbReference type="ChEBI" id="CHEBI:15378"/>
        <dbReference type="ChEBI" id="CHEBI:15379"/>
        <dbReference type="ChEBI" id="CHEBI:16240"/>
        <dbReference type="ChEBI" id="CHEBI:16301"/>
        <dbReference type="ChEBI" id="CHEBI:17632"/>
        <dbReference type="ChEBI" id="CHEBI:33190"/>
        <dbReference type="ChEBI" id="CHEBI:136067"/>
    </reaction>
</comment>
<evidence type="ECO:0000256" key="3">
    <source>
        <dbReference type="ARBA" id="ARBA00022575"/>
    </source>
</evidence>
<evidence type="ECO:0000256" key="6">
    <source>
        <dbReference type="ARBA" id="ARBA00022741"/>
    </source>
</evidence>
<dbReference type="InterPro" id="IPR004136">
    <property type="entry name" value="NMO"/>
</dbReference>
<keyword evidence="13" id="KW-0223">Dioxygenase</keyword>
<keyword evidence="6" id="KW-0547">Nucleotide-binding</keyword>
<keyword evidence="8" id="KW-0503">Monooxygenase</keyword>
<dbReference type="Proteomes" id="UP000194639">
    <property type="component" value="Unassembled WGS sequence"/>
</dbReference>
<evidence type="ECO:0000313" key="14">
    <source>
        <dbReference type="Proteomes" id="UP000194639"/>
    </source>
</evidence>
<accession>A0A252A469</accession>
<dbReference type="GO" id="GO:0051213">
    <property type="term" value="F:dioxygenase activity"/>
    <property type="evidence" value="ECO:0007669"/>
    <property type="project" value="UniProtKB-KW"/>
</dbReference>
<dbReference type="Gene3D" id="3.20.20.70">
    <property type="entry name" value="Aldolase class I"/>
    <property type="match status" value="1"/>
</dbReference>
<dbReference type="AlphaFoldDB" id="A0A252A469"/>
<dbReference type="EMBL" id="JOMO01000012">
    <property type="protein sequence ID" value="OUI84017.1"/>
    <property type="molecule type" value="Genomic_DNA"/>
</dbReference>
<keyword evidence="3" id="KW-0216">Detoxification</keyword>
<evidence type="ECO:0000256" key="4">
    <source>
        <dbReference type="ARBA" id="ARBA00022630"/>
    </source>
</evidence>
<feature type="chain" id="PRO_5013010313" description="Nitronate monooxygenase" evidence="12">
    <location>
        <begin position="26"/>
        <end position="349"/>
    </location>
</feature>
<name>A0A252A469_9PROT</name>
<evidence type="ECO:0000256" key="5">
    <source>
        <dbReference type="ARBA" id="ARBA00022643"/>
    </source>
</evidence>
<keyword evidence="5" id="KW-0288">FMN</keyword>
<dbReference type="Pfam" id="PF03060">
    <property type="entry name" value="NMO"/>
    <property type="match status" value="1"/>
</dbReference>
<gene>
    <name evidence="13" type="ORF">HK12_01595</name>
</gene>
<evidence type="ECO:0000256" key="2">
    <source>
        <dbReference type="ARBA" id="ARBA00009881"/>
    </source>
</evidence>